<evidence type="ECO:0000313" key="1">
    <source>
        <dbReference type="EMBL" id="RVT54527.1"/>
    </source>
</evidence>
<comment type="caution">
    <text evidence="1">The sequence shown here is derived from an EMBL/GenBank/DDBJ whole genome shotgun (WGS) entry which is preliminary data.</text>
</comment>
<accession>A0A3S2W098</accession>
<dbReference type="AlphaFoldDB" id="A0A3S2W098"/>
<sequence>MQALERATQSLERPLAILESALTAMSEALRERDASRIESAASELHRALAGAVDQFGRCTRQGPIPAPLRRRLMAAGAQVAAQREILARATASLDRAIDVLLPAQAPDVYAAGGLADRSAHSGSTHA</sequence>
<dbReference type="OrthoDB" id="9154419at2"/>
<proteinExistence type="predicted"/>
<reference evidence="1 2" key="1">
    <citation type="submission" date="2019-01" db="EMBL/GenBank/DDBJ databases">
        <authorList>
            <person name="Chen W.-M."/>
        </authorList>
    </citation>
    <scope>NUCLEOTIDE SEQUENCE [LARGE SCALE GENOMIC DNA]</scope>
    <source>
        <strain evidence="1 2">ICH-3</strain>
    </source>
</reference>
<organism evidence="1 2">
    <name type="scientific">Rubrivivax albus</name>
    <dbReference type="NCBI Taxonomy" id="2499835"/>
    <lineage>
        <taxon>Bacteria</taxon>
        <taxon>Pseudomonadati</taxon>
        <taxon>Pseudomonadota</taxon>
        <taxon>Betaproteobacteria</taxon>
        <taxon>Burkholderiales</taxon>
        <taxon>Sphaerotilaceae</taxon>
        <taxon>Rubrivivax</taxon>
    </lineage>
</organism>
<keyword evidence="2" id="KW-1185">Reference proteome</keyword>
<dbReference type="Proteomes" id="UP000288178">
    <property type="component" value="Unassembled WGS sequence"/>
</dbReference>
<evidence type="ECO:0000313" key="2">
    <source>
        <dbReference type="Proteomes" id="UP000288178"/>
    </source>
</evidence>
<protein>
    <submittedName>
        <fullName evidence="1">Uncharacterized protein</fullName>
    </submittedName>
</protein>
<dbReference type="EMBL" id="SACT01000001">
    <property type="protein sequence ID" value="RVT54527.1"/>
    <property type="molecule type" value="Genomic_DNA"/>
</dbReference>
<gene>
    <name evidence="1" type="ORF">ENE75_05660</name>
</gene>
<name>A0A3S2W098_9BURK</name>